<dbReference type="Proteomes" id="UP001165190">
    <property type="component" value="Unassembled WGS sequence"/>
</dbReference>
<sequence length="570" mass="66414">MSILAWNIRGVGNRKSVRALQNSIFKIKPTVIFLSETKQNKRYLEKIKMKMKMDCSFYVEPQGLAGGLALWWKTEADVTILGYDQNLIDTKIRLQEGDSWYNTFIYGPPNKENRQEFWKNLSKCRENLQDKWVIIGDSNTVACQEDKEGGNPVNPSETKWYTDFIDSSGMIEVPIKGGKFSWYNQRGGEHAILEKLDRILCSPEWSFAFPKAMGVMEITTASDHTPIVLLTKGLSRKYKRDFRFETKWLLEKDCSQTVDRGWNIAPGERVMSRFRRKIHSTQNTLLKWNKEKMKKRNERKQILMDGLSKLQGRKLSERELEEYKRMKKELDAEWESEERYWHQISRVNWLKWGDKNTKFFHATTIQHRRANSIVKIKHENGSWLEEPEEIATYLLQHFQQVFMKDHSIDTCQLKDIIPRVVTTEMNTTLCKPIDEEEIKKAVFDMGATKAPGPDGFPSCFYQTFWNTVKVDLIGMITAFFKEGELDPTINKNNIVLIPKKANPTEVSHLRPISLCNFSLKVITKVLATRLKVFLPDLIPQYQSAFVKGRAIHDNIILANEACHAIKRTRK</sequence>
<protein>
    <recommendedName>
        <fullName evidence="1">Endonuclease/exonuclease/phosphatase domain-containing protein</fullName>
    </recommendedName>
</protein>
<accession>A0A9W7GVW9</accession>
<name>A0A9W7GVW9_HIBTR</name>
<evidence type="ECO:0000313" key="2">
    <source>
        <dbReference type="EMBL" id="GMI66193.1"/>
    </source>
</evidence>
<dbReference type="GO" id="GO:0003824">
    <property type="term" value="F:catalytic activity"/>
    <property type="evidence" value="ECO:0007669"/>
    <property type="project" value="InterPro"/>
</dbReference>
<feature type="domain" description="Endonuclease/exonuclease/phosphatase" evidence="1">
    <location>
        <begin position="5"/>
        <end position="224"/>
    </location>
</feature>
<dbReference type="InterPro" id="IPR036691">
    <property type="entry name" value="Endo/exonu/phosph_ase_sf"/>
</dbReference>
<dbReference type="AlphaFoldDB" id="A0A9W7GVW9"/>
<dbReference type="InterPro" id="IPR052343">
    <property type="entry name" value="Retrotransposon-Effector_Assoc"/>
</dbReference>
<dbReference type="Pfam" id="PF03372">
    <property type="entry name" value="Exo_endo_phos"/>
    <property type="match status" value="1"/>
</dbReference>
<dbReference type="InterPro" id="IPR005135">
    <property type="entry name" value="Endo/exonuclease/phosphatase"/>
</dbReference>
<organism evidence="2 3">
    <name type="scientific">Hibiscus trionum</name>
    <name type="common">Flower of an hour</name>
    <dbReference type="NCBI Taxonomy" id="183268"/>
    <lineage>
        <taxon>Eukaryota</taxon>
        <taxon>Viridiplantae</taxon>
        <taxon>Streptophyta</taxon>
        <taxon>Embryophyta</taxon>
        <taxon>Tracheophyta</taxon>
        <taxon>Spermatophyta</taxon>
        <taxon>Magnoliopsida</taxon>
        <taxon>eudicotyledons</taxon>
        <taxon>Gunneridae</taxon>
        <taxon>Pentapetalae</taxon>
        <taxon>rosids</taxon>
        <taxon>malvids</taxon>
        <taxon>Malvales</taxon>
        <taxon>Malvaceae</taxon>
        <taxon>Malvoideae</taxon>
        <taxon>Hibiscus</taxon>
    </lineage>
</organism>
<evidence type="ECO:0000259" key="1">
    <source>
        <dbReference type="Pfam" id="PF03372"/>
    </source>
</evidence>
<dbReference type="EMBL" id="BSYR01000004">
    <property type="protein sequence ID" value="GMI66193.1"/>
    <property type="molecule type" value="Genomic_DNA"/>
</dbReference>
<gene>
    <name evidence="2" type="ORF">HRI_000288600</name>
</gene>
<keyword evidence="3" id="KW-1185">Reference proteome</keyword>
<evidence type="ECO:0000313" key="3">
    <source>
        <dbReference type="Proteomes" id="UP001165190"/>
    </source>
</evidence>
<comment type="caution">
    <text evidence="2">The sequence shown here is derived from an EMBL/GenBank/DDBJ whole genome shotgun (WGS) entry which is preliminary data.</text>
</comment>
<dbReference type="PANTHER" id="PTHR46890">
    <property type="entry name" value="NON-LTR RETROLELEMENT REVERSE TRANSCRIPTASE-LIKE PROTEIN-RELATED"/>
    <property type="match status" value="1"/>
</dbReference>
<dbReference type="PANTHER" id="PTHR46890:SF48">
    <property type="entry name" value="RNA-DIRECTED DNA POLYMERASE"/>
    <property type="match status" value="1"/>
</dbReference>
<proteinExistence type="predicted"/>
<dbReference type="OrthoDB" id="1107390at2759"/>
<dbReference type="SUPFAM" id="SSF56219">
    <property type="entry name" value="DNase I-like"/>
    <property type="match status" value="1"/>
</dbReference>
<reference evidence="2" key="1">
    <citation type="submission" date="2023-05" db="EMBL/GenBank/DDBJ databases">
        <title>Genome and transcriptome analyses reveal genes involved in the formation of fine ridges on petal epidermal cells in Hibiscus trionum.</title>
        <authorList>
            <person name="Koshimizu S."/>
            <person name="Masuda S."/>
            <person name="Ishii T."/>
            <person name="Shirasu K."/>
            <person name="Hoshino A."/>
            <person name="Arita M."/>
        </authorList>
    </citation>
    <scope>NUCLEOTIDE SEQUENCE</scope>
    <source>
        <strain evidence="2">Hamamatsu line</strain>
    </source>
</reference>
<dbReference type="Gene3D" id="3.60.10.10">
    <property type="entry name" value="Endonuclease/exonuclease/phosphatase"/>
    <property type="match status" value="1"/>
</dbReference>